<dbReference type="Proteomes" id="UP000531950">
    <property type="component" value="Unassembled WGS sequence"/>
</dbReference>
<dbReference type="RefSeq" id="WP_177079008.1">
    <property type="nucleotide sequence ID" value="NZ_JACARG010000043.1"/>
</dbReference>
<dbReference type="EMBL" id="JACARG010000043">
    <property type="protein sequence ID" value="NWE15416.1"/>
    <property type="molecule type" value="Genomic_DNA"/>
</dbReference>
<evidence type="ECO:0000313" key="1">
    <source>
        <dbReference type="EMBL" id="NWE15416.1"/>
    </source>
</evidence>
<protein>
    <submittedName>
        <fullName evidence="1">Uncharacterized protein</fullName>
    </submittedName>
</protein>
<sequence>MDIPSKHVFEALSDKGVDKLHHSNSVATACQFLRSKSLLSRGTVERIGITQTPQASDDLDRRYSIWFDVFMDSVDIHSRARRANVYGPVLFVFDISLIDRNGTGRLWLTKLNPTKWSGKAEAKRWFQDKKDIEANFVFGQFDQMLVARHCGGELPFGSHLKKIVLDDPNYENNDGIDAYSMAVGALRLAMQDAGLNIPIERRACRQGCACRQYWKSDRKKLRLMFDPKI</sequence>
<dbReference type="PROSITE" id="PS51257">
    <property type="entry name" value="PROKAR_LIPOPROTEIN"/>
    <property type="match status" value="1"/>
</dbReference>
<organism evidence="1 2">
    <name type="scientific">Pseudomonas yamanorum</name>
    <dbReference type="NCBI Taxonomy" id="515393"/>
    <lineage>
        <taxon>Bacteria</taxon>
        <taxon>Pseudomonadati</taxon>
        <taxon>Pseudomonadota</taxon>
        <taxon>Gammaproteobacteria</taxon>
        <taxon>Pseudomonadales</taxon>
        <taxon>Pseudomonadaceae</taxon>
        <taxon>Pseudomonas</taxon>
    </lineage>
</organism>
<comment type="caution">
    <text evidence="1">The sequence shown here is derived from an EMBL/GenBank/DDBJ whole genome shotgun (WGS) entry which is preliminary data.</text>
</comment>
<name>A0A7Y8EIV4_9PSED</name>
<accession>A0A7Y8EIV4</accession>
<proteinExistence type="predicted"/>
<gene>
    <name evidence="1" type="ORF">HX822_20995</name>
</gene>
<evidence type="ECO:0000313" key="2">
    <source>
        <dbReference type="Proteomes" id="UP000531950"/>
    </source>
</evidence>
<reference evidence="1 2" key="1">
    <citation type="submission" date="2020-04" db="EMBL/GenBank/DDBJ databases">
        <title>Molecular characterization of pseudomonads from Agaricus bisporus reveal novel blotch 2 pathogens in Western Europe.</title>
        <authorList>
            <person name="Taparia T."/>
            <person name="Krijger M."/>
            <person name="Haynes E."/>
            <person name="Elpinstone J.G."/>
            <person name="Noble R."/>
            <person name="Van Der Wolf J."/>
        </authorList>
    </citation>
    <scope>NUCLEOTIDE SEQUENCE [LARGE SCALE GENOMIC DNA]</scope>
    <source>
        <strain evidence="1 2">IPO3782</strain>
    </source>
</reference>
<dbReference type="AlphaFoldDB" id="A0A7Y8EIV4"/>